<dbReference type="Pfam" id="PF02709">
    <property type="entry name" value="Glyco_transf_7C"/>
    <property type="match status" value="1"/>
</dbReference>
<dbReference type="PANTHER" id="PTHR19300:SF30">
    <property type="entry name" value="BETA-1,4-GALACTOSYLTRANSFERASE 7"/>
    <property type="match status" value="1"/>
</dbReference>
<dbReference type="GO" id="GO:0046525">
    <property type="term" value="F:xylosylprotein 4-beta-galactosyltransferase activity"/>
    <property type="evidence" value="ECO:0007669"/>
    <property type="project" value="TreeGrafter"/>
</dbReference>
<evidence type="ECO:0000259" key="12">
    <source>
        <dbReference type="Pfam" id="PF02709"/>
    </source>
</evidence>
<evidence type="ECO:0000256" key="11">
    <source>
        <dbReference type="RuleBase" id="RU368121"/>
    </source>
</evidence>
<protein>
    <recommendedName>
        <fullName evidence="11">Beta-1,4-galactosyltransferase</fullName>
        <ecNumber evidence="11">2.4.1.-</ecNumber>
    </recommendedName>
</protein>
<comment type="pathway">
    <text evidence="2 11">Protein modification; protein glycosylation.</text>
</comment>
<sequence length="344" mass="39828">MQKLFFSEFKLPSLRVDLRRVFLLTGFFVLVLFGLYLFLPAHDIQLDPNINTNLQLPLDVELCNSHVTTRKLYVPHRRHPHRLALLIPFRERFTELQQFLVHLERFLNNQNVAHTFYVLNQVDNLRFNRAALLNVGAIESDKAETEGILVDYFSTHGEGPSWNVQRLCLPRTDYLALHDVDLLPLDPEIRYTWPSDNGICHLIPAQLHPRYYWFKNYFGGAVLITRANFVQINGLSNSFWGWGSEDDEFRLRILRSGLNISTPSNVNSGVNAFRSIHNEARHARDKRTYYHPEVRRLLRTLSGGLNSVNYTVDTRQLLTVSGIPVIFLNVRLQCNMSPEICGSL</sequence>
<evidence type="ECO:0000259" key="13">
    <source>
        <dbReference type="Pfam" id="PF13733"/>
    </source>
</evidence>
<evidence type="ECO:0000256" key="9">
    <source>
        <dbReference type="ARBA" id="ARBA00023136"/>
    </source>
</evidence>
<name>A0A8J4WF62_9TREM</name>
<organism evidence="14 15">
    <name type="scientific">Paragonimus heterotremus</name>
    <dbReference type="NCBI Taxonomy" id="100268"/>
    <lineage>
        <taxon>Eukaryota</taxon>
        <taxon>Metazoa</taxon>
        <taxon>Spiralia</taxon>
        <taxon>Lophotrochozoa</taxon>
        <taxon>Platyhelminthes</taxon>
        <taxon>Trematoda</taxon>
        <taxon>Digenea</taxon>
        <taxon>Plagiorchiida</taxon>
        <taxon>Troglotremata</taxon>
        <taxon>Troglotrematidae</taxon>
        <taxon>Paragonimus</taxon>
    </lineage>
</organism>
<dbReference type="InterPro" id="IPR029044">
    <property type="entry name" value="Nucleotide-diphossugar_trans"/>
</dbReference>
<comment type="similarity">
    <text evidence="3 11">Belongs to the glycosyltransferase 7 family.</text>
</comment>
<gene>
    <name evidence="14" type="ORF">PHET_08856</name>
</gene>
<comment type="caution">
    <text evidence="14">The sequence shown here is derived from an EMBL/GenBank/DDBJ whole genome shotgun (WGS) entry which is preliminary data.</text>
</comment>
<dbReference type="InterPro" id="IPR003859">
    <property type="entry name" value="Galactosyl_T"/>
</dbReference>
<keyword evidence="8 11" id="KW-1133">Transmembrane helix</keyword>
<evidence type="ECO:0000313" key="15">
    <source>
        <dbReference type="Proteomes" id="UP000748531"/>
    </source>
</evidence>
<dbReference type="EMBL" id="LUCH01005435">
    <property type="protein sequence ID" value="KAF5398078.1"/>
    <property type="molecule type" value="Genomic_DNA"/>
</dbReference>
<accession>A0A8J4WF62</accession>
<dbReference type="InterPro" id="IPR027995">
    <property type="entry name" value="Galactosyl_T_N"/>
</dbReference>
<feature type="transmembrane region" description="Helical" evidence="11">
    <location>
        <begin position="21"/>
        <end position="39"/>
    </location>
</feature>
<evidence type="ECO:0000256" key="3">
    <source>
        <dbReference type="ARBA" id="ARBA00005735"/>
    </source>
</evidence>
<evidence type="ECO:0000256" key="1">
    <source>
        <dbReference type="ARBA" id="ARBA00004606"/>
    </source>
</evidence>
<keyword evidence="4 11" id="KW-0328">Glycosyltransferase</keyword>
<dbReference type="UniPathway" id="UPA00378"/>
<keyword evidence="5 11" id="KW-0808">Transferase</keyword>
<dbReference type="PRINTS" id="PR02050">
    <property type="entry name" value="B14GALTRFASE"/>
</dbReference>
<evidence type="ECO:0000256" key="2">
    <source>
        <dbReference type="ARBA" id="ARBA00004922"/>
    </source>
</evidence>
<dbReference type="GO" id="GO:0005794">
    <property type="term" value="C:Golgi apparatus"/>
    <property type="evidence" value="ECO:0007669"/>
    <property type="project" value="TreeGrafter"/>
</dbReference>
<evidence type="ECO:0000256" key="6">
    <source>
        <dbReference type="ARBA" id="ARBA00022692"/>
    </source>
</evidence>
<reference evidence="14" key="1">
    <citation type="submission" date="2019-05" db="EMBL/GenBank/DDBJ databases">
        <title>Annotation for the trematode Paragonimus heterotremus.</title>
        <authorList>
            <person name="Choi Y.-J."/>
        </authorList>
    </citation>
    <scope>NUCLEOTIDE SEQUENCE</scope>
    <source>
        <strain evidence="14">LC</strain>
    </source>
</reference>
<keyword evidence="15" id="KW-1185">Reference proteome</keyword>
<dbReference type="GO" id="GO:0016020">
    <property type="term" value="C:membrane"/>
    <property type="evidence" value="ECO:0007669"/>
    <property type="project" value="UniProtKB-SubCell"/>
</dbReference>
<dbReference type="Proteomes" id="UP000748531">
    <property type="component" value="Unassembled WGS sequence"/>
</dbReference>
<evidence type="ECO:0000313" key="14">
    <source>
        <dbReference type="EMBL" id="KAF5398078.1"/>
    </source>
</evidence>
<dbReference type="SUPFAM" id="SSF53448">
    <property type="entry name" value="Nucleotide-diphospho-sugar transferases"/>
    <property type="match status" value="1"/>
</dbReference>
<evidence type="ECO:0000256" key="5">
    <source>
        <dbReference type="ARBA" id="ARBA00022679"/>
    </source>
</evidence>
<dbReference type="EC" id="2.4.1.-" evidence="11"/>
<dbReference type="Gene3D" id="3.90.550.10">
    <property type="entry name" value="Spore Coat Polysaccharide Biosynthesis Protein SpsA, Chain A"/>
    <property type="match status" value="1"/>
</dbReference>
<proteinExistence type="inferred from homology"/>
<feature type="domain" description="Galactosyltransferase C-terminal" evidence="12">
    <location>
        <begin position="211"/>
        <end position="265"/>
    </location>
</feature>
<comment type="subcellular location">
    <subcellularLocation>
        <location evidence="1">Membrane</location>
        <topology evidence="1">Single-pass type II membrane protein</topology>
    </subcellularLocation>
</comment>
<keyword evidence="10 11" id="KW-0325">Glycoprotein</keyword>
<dbReference type="GO" id="GO:0005975">
    <property type="term" value="P:carbohydrate metabolic process"/>
    <property type="evidence" value="ECO:0007669"/>
    <property type="project" value="InterPro"/>
</dbReference>
<dbReference type="GO" id="GO:0030166">
    <property type="term" value="P:proteoglycan biosynthetic process"/>
    <property type="evidence" value="ECO:0007669"/>
    <property type="project" value="TreeGrafter"/>
</dbReference>
<dbReference type="InterPro" id="IPR027791">
    <property type="entry name" value="Galactosyl_T_C"/>
</dbReference>
<dbReference type="PANTHER" id="PTHR19300">
    <property type="entry name" value="BETA-1,4-GALACTOSYLTRANSFERASE"/>
    <property type="match status" value="1"/>
</dbReference>
<keyword evidence="6 11" id="KW-0812">Transmembrane</keyword>
<evidence type="ECO:0000256" key="4">
    <source>
        <dbReference type="ARBA" id="ARBA00022676"/>
    </source>
</evidence>
<evidence type="ECO:0000256" key="8">
    <source>
        <dbReference type="ARBA" id="ARBA00022989"/>
    </source>
</evidence>
<keyword evidence="7 11" id="KW-0735">Signal-anchor</keyword>
<keyword evidence="9 11" id="KW-0472">Membrane</keyword>
<evidence type="ECO:0000256" key="7">
    <source>
        <dbReference type="ARBA" id="ARBA00022968"/>
    </source>
</evidence>
<feature type="domain" description="Galactosyltransferase N-terminal" evidence="13">
    <location>
        <begin position="60"/>
        <end position="143"/>
    </location>
</feature>
<dbReference type="AlphaFoldDB" id="A0A8J4WF62"/>
<dbReference type="OrthoDB" id="10249667at2759"/>
<comment type="function">
    <text evidence="11">Catalyses the transfer of galactose onto proteins or lipids.</text>
</comment>
<evidence type="ECO:0000256" key="10">
    <source>
        <dbReference type="ARBA" id="ARBA00023180"/>
    </source>
</evidence>
<dbReference type="Pfam" id="PF13733">
    <property type="entry name" value="Glyco_transf_7N"/>
    <property type="match status" value="1"/>
</dbReference>